<reference evidence="1" key="1">
    <citation type="submission" date="2020-06" db="EMBL/GenBank/DDBJ databases">
        <authorList>
            <person name="Li T."/>
            <person name="Hu X."/>
            <person name="Zhang T."/>
            <person name="Song X."/>
            <person name="Zhang H."/>
            <person name="Dai N."/>
            <person name="Sheng W."/>
            <person name="Hou X."/>
            <person name="Wei L."/>
        </authorList>
    </citation>
    <scope>NUCLEOTIDE SEQUENCE</scope>
    <source>
        <strain evidence="1">G02</strain>
        <tissue evidence="1">Leaf</tissue>
    </source>
</reference>
<proteinExistence type="predicted"/>
<protein>
    <submittedName>
        <fullName evidence="1">Uncharacterized protein</fullName>
    </submittedName>
</protein>
<dbReference type="EMBL" id="JACGWJ010000023">
    <property type="protein sequence ID" value="KAL0325370.1"/>
    <property type="molecule type" value="Genomic_DNA"/>
</dbReference>
<sequence>MGVVRIDVGAKGIRLPPALKHGRGLPVPFVSFDYATLGKQSFDHPHHLTWPYLQPLCRLQMMLDHLLRHPR</sequence>
<dbReference type="AlphaFoldDB" id="A0AAW2M1N3"/>
<accession>A0AAW2M1N3</accession>
<comment type="caution">
    <text evidence="1">The sequence shown here is derived from an EMBL/GenBank/DDBJ whole genome shotgun (WGS) entry which is preliminary data.</text>
</comment>
<reference evidence="1" key="2">
    <citation type="journal article" date="2024" name="Plant">
        <title>Genomic evolution and insights into agronomic trait innovations of Sesamum species.</title>
        <authorList>
            <person name="Miao H."/>
            <person name="Wang L."/>
            <person name="Qu L."/>
            <person name="Liu H."/>
            <person name="Sun Y."/>
            <person name="Le M."/>
            <person name="Wang Q."/>
            <person name="Wei S."/>
            <person name="Zheng Y."/>
            <person name="Lin W."/>
            <person name="Duan Y."/>
            <person name="Cao H."/>
            <person name="Xiong S."/>
            <person name="Wang X."/>
            <person name="Wei L."/>
            <person name="Li C."/>
            <person name="Ma Q."/>
            <person name="Ju M."/>
            <person name="Zhao R."/>
            <person name="Li G."/>
            <person name="Mu C."/>
            <person name="Tian Q."/>
            <person name="Mei H."/>
            <person name="Zhang T."/>
            <person name="Gao T."/>
            <person name="Zhang H."/>
        </authorList>
    </citation>
    <scope>NUCLEOTIDE SEQUENCE</scope>
    <source>
        <strain evidence="1">G02</strain>
    </source>
</reference>
<organism evidence="1">
    <name type="scientific">Sesamum radiatum</name>
    <name type="common">Black benniseed</name>
    <dbReference type="NCBI Taxonomy" id="300843"/>
    <lineage>
        <taxon>Eukaryota</taxon>
        <taxon>Viridiplantae</taxon>
        <taxon>Streptophyta</taxon>
        <taxon>Embryophyta</taxon>
        <taxon>Tracheophyta</taxon>
        <taxon>Spermatophyta</taxon>
        <taxon>Magnoliopsida</taxon>
        <taxon>eudicotyledons</taxon>
        <taxon>Gunneridae</taxon>
        <taxon>Pentapetalae</taxon>
        <taxon>asterids</taxon>
        <taxon>lamiids</taxon>
        <taxon>Lamiales</taxon>
        <taxon>Pedaliaceae</taxon>
        <taxon>Sesamum</taxon>
    </lineage>
</organism>
<gene>
    <name evidence="1" type="ORF">Sradi_5106300</name>
</gene>
<name>A0AAW2M1N3_SESRA</name>
<evidence type="ECO:0000313" key="1">
    <source>
        <dbReference type="EMBL" id="KAL0325370.1"/>
    </source>
</evidence>